<evidence type="ECO:0000313" key="3">
    <source>
        <dbReference type="EMBL" id="GMG20007.1"/>
    </source>
</evidence>
<dbReference type="PANTHER" id="PTHR46494">
    <property type="entry name" value="CORA FAMILY METAL ION TRANSPORTER (EUROFUNG)"/>
    <property type="match status" value="1"/>
</dbReference>
<dbReference type="GO" id="GO:0050897">
    <property type="term" value="F:cobalt ion binding"/>
    <property type="evidence" value="ECO:0007669"/>
    <property type="project" value="TreeGrafter"/>
</dbReference>
<accession>A0A9W7DDA8</accession>
<evidence type="ECO:0000313" key="4">
    <source>
        <dbReference type="Proteomes" id="UP001165063"/>
    </source>
</evidence>
<evidence type="ECO:0000256" key="1">
    <source>
        <dbReference type="ARBA" id="ARBA00004651"/>
    </source>
</evidence>
<comment type="subcellular location">
    <subcellularLocation>
        <location evidence="1">Cell membrane</location>
        <topology evidence="1">Multi-pass membrane protein</topology>
    </subcellularLocation>
</comment>
<dbReference type="Gene3D" id="3.30.460.20">
    <property type="entry name" value="CorA soluble domain-like"/>
    <property type="match status" value="1"/>
</dbReference>
<dbReference type="GO" id="GO:0000287">
    <property type="term" value="F:magnesium ion binding"/>
    <property type="evidence" value="ECO:0007669"/>
    <property type="project" value="TreeGrafter"/>
</dbReference>
<reference evidence="3" key="1">
    <citation type="submission" date="2023-04" db="EMBL/GenBank/DDBJ databases">
        <title>Ambrosiozyma monospora NBRC 1965.</title>
        <authorList>
            <person name="Ichikawa N."/>
            <person name="Sato H."/>
            <person name="Tonouchi N."/>
        </authorList>
    </citation>
    <scope>NUCLEOTIDE SEQUENCE</scope>
    <source>
        <strain evidence="3">NBRC 1965</strain>
    </source>
</reference>
<feature type="region of interest" description="Disordered" evidence="2">
    <location>
        <begin position="35"/>
        <end position="57"/>
    </location>
</feature>
<keyword evidence="4" id="KW-1185">Reference proteome</keyword>
<dbReference type="GO" id="GO:0015095">
    <property type="term" value="F:magnesium ion transmembrane transporter activity"/>
    <property type="evidence" value="ECO:0007669"/>
    <property type="project" value="TreeGrafter"/>
</dbReference>
<dbReference type="OrthoDB" id="165352at2759"/>
<evidence type="ECO:0000256" key="2">
    <source>
        <dbReference type="SAM" id="MobiDB-lite"/>
    </source>
</evidence>
<dbReference type="PANTHER" id="PTHR46494:SF1">
    <property type="entry name" value="CORA FAMILY METAL ION TRANSPORTER (EUROFUNG)"/>
    <property type="match status" value="1"/>
</dbReference>
<dbReference type="GO" id="GO:0015087">
    <property type="term" value="F:cobalt ion transmembrane transporter activity"/>
    <property type="evidence" value="ECO:0007669"/>
    <property type="project" value="TreeGrafter"/>
</dbReference>
<dbReference type="EMBL" id="BSXU01000259">
    <property type="protein sequence ID" value="GMG20007.1"/>
    <property type="molecule type" value="Genomic_DNA"/>
</dbReference>
<dbReference type="Proteomes" id="UP001165063">
    <property type="component" value="Unassembled WGS sequence"/>
</dbReference>
<name>A0A9W7DDA8_AMBMO</name>
<dbReference type="GO" id="GO:0005886">
    <property type="term" value="C:plasma membrane"/>
    <property type="evidence" value="ECO:0007669"/>
    <property type="project" value="UniProtKB-SubCell"/>
</dbReference>
<sequence length="514" mass="60563">MLRTSDFPPKVYDSVDPQTSVLHYNLWRVFVDRPSQQQQQQQQQSDQKSYIGNEDDTKSCNHEYIRRLSNRTDYSWDTASYDEKCSETTSLSSHIPLSYSWEEKLQSKWEQSAFAKRERDYPGCTVTVADFNETRYRFERRTIYTDEAHGKFSRIPDCDPMQTTKDVFLDKLEESKAGLVDALREKPDWSKLRWVNVNGFEKNTLFSIIDEFKLDLEAISEMLTSLNDDCNVHVYDKGQLFCALGVLHCFENGSNIKQSNAPPDSEETIIEQLHRLFPNVTTYLREKSKMKLFDPNEEHARHFTAGKALRKKEEKKFEKSKLLKTLNHSLAIERGWIFITESNTVVSFFENSGEEVEERVFFGFLKSLKLHGEMKTDEFVCFEEILRAFSLNLGTSITLSRNLLYNDFIFRKKKTFAKRVQRLFQRLLHKFKVFFKINASRKSLQELYLMTDELSVLKLQMDRWAKMVNVIMGLPKISYDCKRYMLVLNGNLEKMASDVRDRLYLVNYLIECRI</sequence>
<gene>
    <name evidence="3" type="ORF">Amon01_000090500</name>
</gene>
<proteinExistence type="predicted"/>
<comment type="caution">
    <text evidence="3">The sequence shown here is derived from an EMBL/GenBank/DDBJ whole genome shotgun (WGS) entry which is preliminary data.</text>
</comment>
<organism evidence="3 4">
    <name type="scientific">Ambrosiozyma monospora</name>
    <name type="common">Yeast</name>
    <name type="synonym">Endomycopsis monosporus</name>
    <dbReference type="NCBI Taxonomy" id="43982"/>
    <lineage>
        <taxon>Eukaryota</taxon>
        <taxon>Fungi</taxon>
        <taxon>Dikarya</taxon>
        <taxon>Ascomycota</taxon>
        <taxon>Saccharomycotina</taxon>
        <taxon>Pichiomycetes</taxon>
        <taxon>Pichiales</taxon>
        <taxon>Pichiaceae</taxon>
        <taxon>Ambrosiozyma</taxon>
    </lineage>
</organism>
<protein>
    <submittedName>
        <fullName evidence="3">Unnamed protein product</fullName>
    </submittedName>
</protein>
<dbReference type="AlphaFoldDB" id="A0A9W7DDA8"/>